<accession>A0A095SNQ4</accession>
<dbReference type="OrthoDB" id="9795763at2"/>
<dbReference type="Proteomes" id="UP000029444">
    <property type="component" value="Unassembled WGS sequence"/>
</dbReference>
<dbReference type="SUPFAM" id="SSF102705">
    <property type="entry name" value="NIF3 (NGG1p interacting factor 3)-like"/>
    <property type="match status" value="1"/>
</dbReference>
<keyword evidence="2" id="KW-1185">Reference proteome</keyword>
<organism evidence="1 2">
    <name type="scientific">Alcanivorax nanhaiticus</name>
    <dbReference type="NCBI Taxonomy" id="1177154"/>
    <lineage>
        <taxon>Bacteria</taxon>
        <taxon>Pseudomonadati</taxon>
        <taxon>Pseudomonadota</taxon>
        <taxon>Gammaproteobacteria</taxon>
        <taxon>Oceanospirillales</taxon>
        <taxon>Alcanivoracaceae</taxon>
        <taxon>Alcanivorax</taxon>
    </lineage>
</organism>
<dbReference type="eggNOG" id="COG3323">
    <property type="taxonomic scope" value="Bacteria"/>
</dbReference>
<dbReference type="FunFam" id="3.30.70.120:FF:000006">
    <property type="entry name" value="GTP cyclohydrolase 1 type 2 homolog"/>
    <property type="match status" value="1"/>
</dbReference>
<dbReference type="STRING" id="1177154.Y5S_00451"/>
<reference evidence="1 2" key="1">
    <citation type="submission" date="2012-09" db="EMBL/GenBank/DDBJ databases">
        <title>Genome Sequence of alkane-degrading Bacterium Alcanivorax sp. 19-m-6.</title>
        <authorList>
            <person name="Lai Q."/>
            <person name="Shao Z."/>
        </authorList>
    </citation>
    <scope>NUCLEOTIDE SEQUENCE [LARGE SCALE GENOMIC DNA]</scope>
    <source>
        <strain evidence="1 2">19-m-6</strain>
    </source>
</reference>
<evidence type="ECO:0000313" key="1">
    <source>
        <dbReference type="EMBL" id="KGD65979.1"/>
    </source>
</evidence>
<evidence type="ECO:0000313" key="2">
    <source>
        <dbReference type="Proteomes" id="UP000029444"/>
    </source>
</evidence>
<dbReference type="RefSeq" id="WP_035230127.1">
    <property type="nucleotide sequence ID" value="NZ_ARXV01000002.1"/>
</dbReference>
<dbReference type="PANTHER" id="PTHR41774:SF1">
    <property type="entry name" value="NGG1P INTERACTING FACTOR NIF3"/>
    <property type="match status" value="1"/>
</dbReference>
<sequence>MPDLIYKLCFYVPDTHLEQVKTAVFAAGAGHIGNYDCCAFQVRGEGQFRPLDGSQPFLGQQGEVEVVSEYRVETIVTEASLQAAISALRLAHPYEEPAIDLFRLEPLPA</sequence>
<dbReference type="PATRIC" id="fig|1177154.3.peg.456"/>
<dbReference type="PANTHER" id="PTHR41774">
    <property type="match status" value="1"/>
</dbReference>
<dbReference type="InterPro" id="IPR015867">
    <property type="entry name" value="N-reg_PII/ATP_PRibTrfase_C"/>
</dbReference>
<gene>
    <name evidence="1" type="ORF">Y5S_00451</name>
</gene>
<evidence type="ECO:0008006" key="3">
    <source>
        <dbReference type="Google" id="ProtNLM"/>
    </source>
</evidence>
<proteinExistence type="predicted"/>
<dbReference type="Gene3D" id="3.30.70.120">
    <property type="match status" value="1"/>
</dbReference>
<protein>
    <recommendedName>
        <fullName evidence="3">NGG1p interacting factor NIF3</fullName>
    </recommendedName>
</protein>
<comment type="caution">
    <text evidence="1">The sequence shown here is derived from an EMBL/GenBank/DDBJ whole genome shotgun (WGS) entry which is preliminary data.</text>
</comment>
<dbReference type="EMBL" id="ARXV01000002">
    <property type="protein sequence ID" value="KGD65979.1"/>
    <property type="molecule type" value="Genomic_DNA"/>
</dbReference>
<dbReference type="InterPro" id="IPR036069">
    <property type="entry name" value="DUF34/NIF3_sf"/>
</dbReference>
<name>A0A095SNQ4_9GAMM</name>
<dbReference type="AlphaFoldDB" id="A0A095SNQ4"/>